<dbReference type="InterPro" id="IPR016187">
    <property type="entry name" value="CTDL_fold"/>
</dbReference>
<dbReference type="PROSITE" id="PS50041">
    <property type="entry name" value="C_TYPE_LECTIN_2"/>
    <property type="match status" value="1"/>
</dbReference>
<protein>
    <recommendedName>
        <fullName evidence="2">C-type lectin domain-containing protein</fullName>
    </recommendedName>
</protein>
<gene>
    <name evidence="3" type="ORF">ENJ61_00330</name>
</gene>
<feature type="signal peptide" evidence="1">
    <location>
        <begin position="1"/>
        <end position="22"/>
    </location>
</feature>
<evidence type="ECO:0000313" key="3">
    <source>
        <dbReference type="EMBL" id="HHJ63332.1"/>
    </source>
</evidence>
<sequence>MRRLLTGTLLFWKIGFSAFFCADTGLYYSDQTFCSSVCSNPCEVLLAGDQGLTCDTLNYELFVYNPQTNKTIAITKSSDFWDQFSGLLVVEDASDNEAGRQILSYLNTTAWIGLYDPDLSPSYNSVNPSRFVWWDGTPVSYANWNTGEPDNFVDTQDIGSVSPLGEHWVYMDAGGMWSDDGLHLSYGGDYRPRRRALVMWDGQLDCVNGLPQNDRTTTNDMINLYCGGQTPCYLCADGSSIDACTQGDVWGTSSAGWLCPLEKTSCVQSFSCPQGGTYNRSTGVCEADPDISCPPGGSYNAQTGRCEAQPL</sequence>
<dbReference type="SUPFAM" id="SSF56436">
    <property type="entry name" value="C-type lectin-like"/>
    <property type="match status" value="1"/>
</dbReference>
<organism evidence="3">
    <name type="scientific">Aquifex aeolicus</name>
    <dbReference type="NCBI Taxonomy" id="63363"/>
    <lineage>
        <taxon>Bacteria</taxon>
        <taxon>Pseudomonadati</taxon>
        <taxon>Aquificota</taxon>
        <taxon>Aquificia</taxon>
        <taxon>Aquificales</taxon>
        <taxon>Aquificaceae</taxon>
        <taxon>Aquifex</taxon>
    </lineage>
</organism>
<dbReference type="InterPro" id="IPR016186">
    <property type="entry name" value="C-type_lectin-like/link_sf"/>
</dbReference>
<evidence type="ECO:0000256" key="1">
    <source>
        <dbReference type="SAM" id="SignalP"/>
    </source>
</evidence>
<dbReference type="Gene3D" id="3.10.100.10">
    <property type="entry name" value="Mannose-Binding Protein A, subunit A"/>
    <property type="match status" value="1"/>
</dbReference>
<feature type="chain" id="PRO_5027722935" description="C-type lectin domain-containing protein" evidence="1">
    <location>
        <begin position="23"/>
        <end position="311"/>
    </location>
</feature>
<keyword evidence="1" id="KW-0732">Signal</keyword>
<dbReference type="Proteomes" id="UP000885792">
    <property type="component" value="Unassembled WGS sequence"/>
</dbReference>
<feature type="domain" description="C-type lectin" evidence="2">
    <location>
        <begin position="85"/>
        <end position="179"/>
    </location>
</feature>
<reference evidence="3" key="1">
    <citation type="journal article" date="2020" name="mSystems">
        <title>Genome- and Community-Level Interaction Insights into Carbon Utilization and Element Cycling Functions of Hydrothermarchaeota in Hydrothermal Sediment.</title>
        <authorList>
            <person name="Zhou Z."/>
            <person name="Liu Y."/>
            <person name="Xu W."/>
            <person name="Pan J."/>
            <person name="Luo Z.H."/>
            <person name="Li M."/>
        </authorList>
    </citation>
    <scope>NUCLEOTIDE SEQUENCE [LARGE SCALE GENOMIC DNA]</scope>
    <source>
        <strain evidence="3">HyVt-501</strain>
    </source>
</reference>
<accession>A0A7C5L1M6</accession>
<proteinExistence type="predicted"/>
<name>A0A7C5L1M6_AQUAO</name>
<dbReference type="InterPro" id="IPR001304">
    <property type="entry name" value="C-type_lectin-like"/>
</dbReference>
<evidence type="ECO:0000259" key="2">
    <source>
        <dbReference type="PROSITE" id="PS50041"/>
    </source>
</evidence>
<dbReference type="AlphaFoldDB" id="A0A7C5L1M6"/>
<comment type="caution">
    <text evidence="3">The sequence shown here is derived from an EMBL/GenBank/DDBJ whole genome shotgun (WGS) entry which is preliminary data.</text>
</comment>
<dbReference type="EMBL" id="DRNB01000008">
    <property type="protein sequence ID" value="HHJ63332.1"/>
    <property type="molecule type" value="Genomic_DNA"/>
</dbReference>